<keyword evidence="2" id="KW-0949">S-adenosyl-L-methionine</keyword>
<dbReference type="InterPro" id="IPR006638">
    <property type="entry name" value="Elp3/MiaA/NifB-like_rSAM"/>
</dbReference>
<dbReference type="InterPro" id="IPR058240">
    <property type="entry name" value="rSAM_sf"/>
</dbReference>
<evidence type="ECO:0000256" key="4">
    <source>
        <dbReference type="ARBA" id="ARBA00023004"/>
    </source>
</evidence>
<name>A0A367X8K4_9PROT</name>
<proteinExistence type="predicted"/>
<evidence type="ECO:0000259" key="6">
    <source>
        <dbReference type="PROSITE" id="PS51918"/>
    </source>
</evidence>
<dbReference type="InterPro" id="IPR013785">
    <property type="entry name" value="Aldolase_TIM"/>
</dbReference>
<comment type="caution">
    <text evidence="7">The sequence shown here is derived from an EMBL/GenBank/DDBJ whole genome shotgun (WGS) entry which is preliminary data.</text>
</comment>
<keyword evidence="5" id="KW-0411">Iron-sulfur</keyword>
<dbReference type="Pfam" id="PF04055">
    <property type="entry name" value="Radical_SAM"/>
    <property type="match status" value="1"/>
</dbReference>
<dbReference type="AlphaFoldDB" id="A0A367X8K4"/>
<dbReference type="InterPro" id="IPR034505">
    <property type="entry name" value="Coproporphyrinogen-III_oxidase"/>
</dbReference>
<accession>A0A367X8K4</accession>
<evidence type="ECO:0000256" key="3">
    <source>
        <dbReference type="ARBA" id="ARBA00022723"/>
    </source>
</evidence>
<evidence type="ECO:0000256" key="2">
    <source>
        <dbReference type="ARBA" id="ARBA00022691"/>
    </source>
</evidence>
<organism evidence="7 8">
    <name type="scientific">Thalassospira xiamenensis</name>
    <dbReference type="NCBI Taxonomy" id="220697"/>
    <lineage>
        <taxon>Bacteria</taxon>
        <taxon>Pseudomonadati</taxon>
        <taxon>Pseudomonadota</taxon>
        <taxon>Alphaproteobacteria</taxon>
        <taxon>Rhodospirillales</taxon>
        <taxon>Thalassospiraceae</taxon>
        <taxon>Thalassospira</taxon>
    </lineage>
</organism>
<dbReference type="GO" id="GO:0005737">
    <property type="term" value="C:cytoplasm"/>
    <property type="evidence" value="ECO:0007669"/>
    <property type="project" value="TreeGrafter"/>
</dbReference>
<feature type="domain" description="Radical SAM core" evidence="6">
    <location>
        <begin position="49"/>
        <end position="288"/>
    </location>
</feature>
<protein>
    <submittedName>
        <fullName evidence="7">Coproporphyrinogen III oxidase</fullName>
    </submittedName>
</protein>
<dbReference type="GO" id="GO:0003824">
    <property type="term" value="F:catalytic activity"/>
    <property type="evidence" value="ECO:0007669"/>
    <property type="project" value="InterPro"/>
</dbReference>
<dbReference type="Proteomes" id="UP000252266">
    <property type="component" value="Unassembled WGS sequence"/>
</dbReference>
<dbReference type="EMBL" id="JPWJ01000006">
    <property type="protein sequence ID" value="RCK49996.1"/>
    <property type="molecule type" value="Genomic_DNA"/>
</dbReference>
<dbReference type="Gene3D" id="3.20.20.70">
    <property type="entry name" value="Aldolase class I"/>
    <property type="match status" value="1"/>
</dbReference>
<evidence type="ECO:0000313" key="7">
    <source>
        <dbReference type="EMBL" id="RCK49996.1"/>
    </source>
</evidence>
<dbReference type="SFLD" id="SFLDS00029">
    <property type="entry name" value="Radical_SAM"/>
    <property type="match status" value="1"/>
</dbReference>
<reference evidence="7 8" key="1">
    <citation type="submission" date="2014-07" db="EMBL/GenBank/DDBJ databases">
        <title>Draft genome sequence of Thalassospira xiamenensis IB13.</title>
        <authorList>
            <person name="Lai Q."/>
            <person name="Shao Z."/>
        </authorList>
    </citation>
    <scope>NUCLEOTIDE SEQUENCE [LARGE SCALE GENOMIC DNA]</scope>
    <source>
        <strain evidence="7 8">IB13</strain>
    </source>
</reference>
<dbReference type="GO" id="GO:0006779">
    <property type="term" value="P:porphyrin-containing compound biosynthetic process"/>
    <property type="evidence" value="ECO:0007669"/>
    <property type="project" value="TreeGrafter"/>
</dbReference>
<keyword evidence="4" id="KW-0408">Iron</keyword>
<keyword evidence="3" id="KW-0479">Metal-binding</keyword>
<gene>
    <name evidence="7" type="ORF">TH44_12055</name>
</gene>
<dbReference type="SFLD" id="SFLDG01082">
    <property type="entry name" value="B12-binding_domain_containing"/>
    <property type="match status" value="1"/>
</dbReference>
<dbReference type="InterPro" id="IPR007197">
    <property type="entry name" value="rSAM"/>
</dbReference>
<dbReference type="NCBIfam" id="TIGR04107">
    <property type="entry name" value="rSAM_HutW"/>
    <property type="match status" value="1"/>
</dbReference>
<dbReference type="SFLD" id="SFLDG01065">
    <property type="entry name" value="anaerobic_coproporphyrinogen-I"/>
    <property type="match status" value="1"/>
</dbReference>
<dbReference type="GO" id="GO:0051539">
    <property type="term" value="F:4 iron, 4 sulfur cluster binding"/>
    <property type="evidence" value="ECO:0007669"/>
    <property type="project" value="TreeGrafter"/>
</dbReference>
<dbReference type="InterPro" id="IPR026332">
    <property type="entry name" value="HutW"/>
</dbReference>
<evidence type="ECO:0000313" key="8">
    <source>
        <dbReference type="Proteomes" id="UP000252266"/>
    </source>
</evidence>
<dbReference type="SFLD" id="SFLDF00311">
    <property type="entry name" value="heme_degradation_proteins_(Hut"/>
    <property type="match status" value="1"/>
</dbReference>
<dbReference type="SMART" id="SM00729">
    <property type="entry name" value="Elp3"/>
    <property type="match status" value="1"/>
</dbReference>
<dbReference type="CDD" id="cd01335">
    <property type="entry name" value="Radical_SAM"/>
    <property type="match status" value="1"/>
</dbReference>
<dbReference type="PANTHER" id="PTHR13932:SF9">
    <property type="entry name" value="COPROPORPHYRINOGEN III OXIDASE"/>
    <property type="match status" value="1"/>
</dbReference>
<evidence type="ECO:0000256" key="1">
    <source>
        <dbReference type="ARBA" id="ARBA00001966"/>
    </source>
</evidence>
<dbReference type="GO" id="GO:0046872">
    <property type="term" value="F:metal ion binding"/>
    <property type="evidence" value="ECO:0007669"/>
    <property type="project" value="UniProtKB-KW"/>
</dbReference>
<evidence type="ECO:0000256" key="5">
    <source>
        <dbReference type="ARBA" id="ARBA00023014"/>
    </source>
</evidence>
<dbReference type="SUPFAM" id="SSF102114">
    <property type="entry name" value="Radical SAM enzymes"/>
    <property type="match status" value="1"/>
</dbReference>
<dbReference type="PANTHER" id="PTHR13932">
    <property type="entry name" value="COPROPORPHYRINIGEN III OXIDASE"/>
    <property type="match status" value="1"/>
</dbReference>
<dbReference type="RefSeq" id="WP_062958883.1">
    <property type="nucleotide sequence ID" value="NZ_JALLPZ010000001.1"/>
</dbReference>
<sequence>MTSHFNLEAHFANGENALEQAFARRNLFPWIQRGVRPLANPHSRYRELVSQKTTRKCVAYVHIPFCANHCLFCGFYRDRSSEEVMRDYVDHLIREIESDPAKERADTINAVYLGGGTPSALSAKDLQRVIGTLRNNLSLAPDCEITVEGRVAGFDDERVDACFDAGVNRISIGIQSFDTNLRRRFGRKADKKDIVSFLSGLCDRDKGVIVCDLIFGLPGQTRQMWEEDIRLCASLKLDGVDLYCLTVHEKGPLALSIEKGALPLQAPLPEMAQMYEAGLEIIEHAGWRHLNQAHWAAGTRERNLYNQLVKAGADCLAFGSGAGGMLDGHRYVVDGDRASYQRRIVEGEKPVAMILPPARHYQARDLVMGGIEGGRLDLAALEYLTAPGFVDALSPLVNQWEQSGLVVQKGTVITLTTAGWFWHCNLVGSLFELIAIFMDGRAVDLPRFEFTKTGK</sequence>
<dbReference type="PROSITE" id="PS51918">
    <property type="entry name" value="RADICAL_SAM"/>
    <property type="match status" value="1"/>
</dbReference>
<comment type="cofactor">
    <cofactor evidence="1">
        <name>[4Fe-4S] cluster</name>
        <dbReference type="ChEBI" id="CHEBI:49883"/>
    </cofactor>
</comment>